<keyword evidence="3" id="KW-1185">Reference proteome</keyword>
<evidence type="ECO:0000313" key="3">
    <source>
        <dbReference type="Proteomes" id="UP000619743"/>
    </source>
</evidence>
<protein>
    <recommendedName>
        <fullName evidence="4">DUF3718 domain-containing protein</fullName>
    </recommendedName>
</protein>
<name>A0A8J2U4D7_9GAMM</name>
<accession>A0A8J2U4D7</accession>
<organism evidence="2 3">
    <name type="scientific">Neiella marina</name>
    <dbReference type="NCBI Taxonomy" id="508461"/>
    <lineage>
        <taxon>Bacteria</taxon>
        <taxon>Pseudomonadati</taxon>
        <taxon>Pseudomonadota</taxon>
        <taxon>Gammaproteobacteria</taxon>
        <taxon>Alteromonadales</taxon>
        <taxon>Echinimonadaceae</taxon>
        <taxon>Neiella</taxon>
    </lineage>
</organism>
<feature type="chain" id="PRO_5035259371" description="DUF3718 domain-containing protein" evidence="1">
    <location>
        <begin position="23"/>
        <end position="112"/>
    </location>
</feature>
<evidence type="ECO:0000256" key="1">
    <source>
        <dbReference type="SAM" id="SignalP"/>
    </source>
</evidence>
<dbReference type="InterPro" id="IPR022193">
    <property type="entry name" value="DUF3718"/>
</dbReference>
<dbReference type="RefSeq" id="WP_087505188.1">
    <property type="nucleotide sequence ID" value="NZ_BMDX01000005.1"/>
</dbReference>
<dbReference type="AlphaFoldDB" id="A0A8J2U4D7"/>
<reference evidence="3" key="1">
    <citation type="journal article" date="2019" name="Int. J. Syst. Evol. Microbiol.">
        <title>The Global Catalogue of Microorganisms (GCM) 10K type strain sequencing project: providing services to taxonomists for standard genome sequencing and annotation.</title>
        <authorList>
            <consortium name="The Broad Institute Genomics Platform"/>
            <consortium name="The Broad Institute Genome Sequencing Center for Infectious Disease"/>
            <person name="Wu L."/>
            <person name="Ma J."/>
        </authorList>
    </citation>
    <scope>NUCLEOTIDE SEQUENCE [LARGE SCALE GENOMIC DNA]</scope>
    <source>
        <strain evidence="3">CGMCC 1.10130</strain>
    </source>
</reference>
<comment type="caution">
    <text evidence="2">The sequence shown here is derived from an EMBL/GenBank/DDBJ whole genome shotgun (WGS) entry which is preliminary data.</text>
</comment>
<dbReference type="OrthoDB" id="6401678at2"/>
<evidence type="ECO:0008006" key="4">
    <source>
        <dbReference type="Google" id="ProtNLM"/>
    </source>
</evidence>
<keyword evidence="1" id="KW-0732">Signal</keyword>
<dbReference type="Proteomes" id="UP000619743">
    <property type="component" value="Unassembled WGS sequence"/>
</dbReference>
<feature type="signal peptide" evidence="1">
    <location>
        <begin position="1"/>
        <end position="22"/>
    </location>
</feature>
<dbReference type="EMBL" id="BMDX01000005">
    <property type="protein sequence ID" value="GGA73886.1"/>
    <property type="molecule type" value="Genomic_DNA"/>
</dbReference>
<dbReference type="Pfam" id="PF12514">
    <property type="entry name" value="DUF3718"/>
    <property type="match status" value="1"/>
</dbReference>
<proteinExistence type="predicted"/>
<gene>
    <name evidence="2" type="ORF">GCM10011369_14630</name>
</gene>
<sequence length="112" mass="12018">MKKLVITAVLTFGVLNLGVSNAAMDPVVEKALQNICHSSATDRLNNFKNVVKSYNLTMKKVANNVVCNGEDIGTFAAEHGAANTANFIRGHQQGHVEVRDLAQAQTAQQPQA</sequence>
<evidence type="ECO:0000313" key="2">
    <source>
        <dbReference type="EMBL" id="GGA73886.1"/>
    </source>
</evidence>